<dbReference type="AlphaFoldDB" id="A0A4P6LYU2"/>
<keyword evidence="4 7" id="KW-0378">Hydrolase</keyword>
<name>A0A4P6LYU2_9FIRM</name>
<dbReference type="GO" id="GO:0008233">
    <property type="term" value="F:peptidase activity"/>
    <property type="evidence" value="ECO:0007669"/>
    <property type="project" value="UniProtKB-KW"/>
</dbReference>
<dbReference type="Proteomes" id="UP000289794">
    <property type="component" value="Chromosome"/>
</dbReference>
<keyword evidence="3" id="KW-0479">Metal-binding</keyword>
<dbReference type="InterPro" id="IPR047177">
    <property type="entry name" value="Pept_M20A"/>
</dbReference>
<dbReference type="KEGG" id="bpro:PMF13cell1_03454"/>
<gene>
    <name evidence="7" type="primary">dapE_2</name>
    <name evidence="7" type="ORF">PMF13cell1_03454</name>
</gene>
<keyword evidence="2" id="KW-0645">Protease</keyword>
<dbReference type="PANTHER" id="PTHR45962">
    <property type="entry name" value="N-FATTY-ACYL-AMINO ACID SYNTHASE/HYDROLASE PM20D1"/>
    <property type="match status" value="1"/>
</dbReference>
<dbReference type="InterPro" id="IPR036264">
    <property type="entry name" value="Bact_exopeptidase_dim_dom"/>
</dbReference>
<feature type="domain" description="Peptidase M20 dimerisation" evidence="6">
    <location>
        <begin position="233"/>
        <end position="377"/>
    </location>
</feature>
<comment type="similarity">
    <text evidence="1">Belongs to the peptidase M20A family.</text>
</comment>
<sequence>MLQIILWVLLAAVIGFLAVIFVRAAIFSPKPERKPSGEQVTVQEEKVIQDMAEMIRCKTVSYNDESLIDKEEFRKFQELLSKIYPEIHSRLSRQFIGVNGMLYHWKGKNEGRPVVLMSHYDVVPVEESQWEKPAFEGIVEDGVLWGRGTLDTKGTLCGIMEAAEQLLKEGYVPEHDIYFAFSGQEEINGPSCPSIVDWFEKKGISPAMVVDEGGAVVENVFPGVSRECALIGIAEKGLTNIEFHAKSNGGHASMPPVHSIVGQLAQAVTEVENHPFPRQLTKPVREMLDILGRHSTFLYKVIFANLWCFEGVFDKVCKKSGGELNAMMRTTCAVTKMEGGKAYNVIPPKASVGMNLRLIGRDTVESARDYLAHIIHDPDIEVSVVEGRNPSAESDTSCREWELLSQAVCDTWPEALVSPYLMMACSDSWHYCRITDRVYKFSAMKLSKEERGMIHGNNERVPVKTLVKTVEFYIRLMKNC</sequence>
<dbReference type="SUPFAM" id="SSF53187">
    <property type="entry name" value="Zn-dependent exopeptidases"/>
    <property type="match status" value="1"/>
</dbReference>
<keyword evidence="5" id="KW-0862">Zinc</keyword>
<dbReference type="Gene3D" id="3.40.630.10">
    <property type="entry name" value="Zn peptidases"/>
    <property type="match status" value="1"/>
</dbReference>
<evidence type="ECO:0000256" key="5">
    <source>
        <dbReference type="ARBA" id="ARBA00022833"/>
    </source>
</evidence>
<dbReference type="GO" id="GO:0046872">
    <property type="term" value="F:metal ion binding"/>
    <property type="evidence" value="ECO:0007669"/>
    <property type="project" value="UniProtKB-KW"/>
</dbReference>
<dbReference type="Pfam" id="PF07687">
    <property type="entry name" value="M20_dimer"/>
    <property type="match status" value="1"/>
</dbReference>
<evidence type="ECO:0000256" key="3">
    <source>
        <dbReference type="ARBA" id="ARBA00022723"/>
    </source>
</evidence>
<evidence type="ECO:0000256" key="1">
    <source>
        <dbReference type="ARBA" id="ARBA00006247"/>
    </source>
</evidence>
<reference evidence="7 8" key="1">
    <citation type="submission" date="2019-01" db="EMBL/GenBank/DDBJ databases">
        <title>PMF-metabolizing Aryl O-demethylase.</title>
        <authorList>
            <person name="Kim M."/>
        </authorList>
    </citation>
    <scope>NUCLEOTIDE SEQUENCE [LARGE SCALE GENOMIC DNA]</scope>
    <source>
        <strain evidence="7 8">PMF1</strain>
    </source>
</reference>
<dbReference type="Gene3D" id="3.30.70.360">
    <property type="match status" value="1"/>
</dbReference>
<dbReference type="PANTHER" id="PTHR45962:SF1">
    <property type="entry name" value="N-FATTY-ACYL-AMINO ACID SYNTHASE_HYDROLASE PM20D1"/>
    <property type="match status" value="1"/>
</dbReference>
<dbReference type="Pfam" id="PF01546">
    <property type="entry name" value="Peptidase_M20"/>
    <property type="match status" value="1"/>
</dbReference>
<accession>A0A4P6LYU2</accession>
<organism evidence="7 8">
    <name type="scientific">Blautia producta</name>
    <dbReference type="NCBI Taxonomy" id="33035"/>
    <lineage>
        <taxon>Bacteria</taxon>
        <taxon>Bacillati</taxon>
        <taxon>Bacillota</taxon>
        <taxon>Clostridia</taxon>
        <taxon>Lachnospirales</taxon>
        <taxon>Lachnospiraceae</taxon>
        <taxon>Blautia</taxon>
    </lineage>
</organism>
<evidence type="ECO:0000313" key="7">
    <source>
        <dbReference type="EMBL" id="QBE97891.1"/>
    </source>
</evidence>
<dbReference type="InterPro" id="IPR002933">
    <property type="entry name" value="Peptidase_M20"/>
</dbReference>
<protein>
    <submittedName>
        <fullName evidence="7">Succinyl-diaminopimelate desuccinylase</fullName>
        <ecNumber evidence="7">3.5.1.18</ecNumber>
    </submittedName>
</protein>
<proteinExistence type="inferred from homology"/>
<evidence type="ECO:0000256" key="4">
    <source>
        <dbReference type="ARBA" id="ARBA00022801"/>
    </source>
</evidence>
<dbReference type="Gene3D" id="1.10.150.900">
    <property type="match status" value="1"/>
</dbReference>
<dbReference type="EC" id="3.5.1.18" evidence="7"/>
<dbReference type="EMBL" id="CP035945">
    <property type="protein sequence ID" value="QBE97891.1"/>
    <property type="molecule type" value="Genomic_DNA"/>
</dbReference>
<dbReference type="GO" id="GO:0009014">
    <property type="term" value="F:succinyl-diaminopimelate desuccinylase activity"/>
    <property type="evidence" value="ECO:0007669"/>
    <property type="project" value="UniProtKB-EC"/>
</dbReference>
<evidence type="ECO:0000313" key="8">
    <source>
        <dbReference type="Proteomes" id="UP000289794"/>
    </source>
</evidence>
<dbReference type="InterPro" id="IPR011650">
    <property type="entry name" value="Peptidase_M20_dimer"/>
</dbReference>
<dbReference type="RefSeq" id="WP_130181504.1">
    <property type="nucleotide sequence ID" value="NZ_CP035945.1"/>
</dbReference>
<evidence type="ECO:0000259" key="6">
    <source>
        <dbReference type="Pfam" id="PF07687"/>
    </source>
</evidence>
<dbReference type="SUPFAM" id="SSF55031">
    <property type="entry name" value="Bacterial exopeptidase dimerisation domain"/>
    <property type="match status" value="1"/>
</dbReference>
<evidence type="ECO:0000256" key="2">
    <source>
        <dbReference type="ARBA" id="ARBA00022670"/>
    </source>
</evidence>
<dbReference type="GO" id="GO:0006508">
    <property type="term" value="P:proteolysis"/>
    <property type="evidence" value="ECO:0007669"/>
    <property type="project" value="UniProtKB-KW"/>
</dbReference>